<dbReference type="SUPFAM" id="SSF82771">
    <property type="entry name" value="GIY-YIG endonuclease"/>
    <property type="match status" value="1"/>
</dbReference>
<feature type="region of interest" description="Disordered" evidence="6">
    <location>
        <begin position="28"/>
        <end position="71"/>
    </location>
</feature>
<proteinExistence type="predicted"/>
<evidence type="ECO:0000313" key="13">
    <source>
        <dbReference type="Proteomes" id="UP001530315"/>
    </source>
</evidence>
<dbReference type="PROSITE" id="PS51192">
    <property type="entry name" value="HELICASE_ATP_BIND_1"/>
    <property type="match status" value="1"/>
</dbReference>
<dbReference type="InterPro" id="IPR047296">
    <property type="entry name" value="GIY-YIG_UvrC_Cho"/>
</dbReference>
<protein>
    <recommendedName>
        <fullName evidence="14">Excinuclease ABC subunit B</fullName>
    </recommendedName>
</protein>
<dbReference type="GO" id="GO:0006281">
    <property type="term" value="P:DNA repair"/>
    <property type="evidence" value="ECO:0007669"/>
    <property type="project" value="UniProtKB-KW"/>
</dbReference>
<dbReference type="PROSITE" id="PS51194">
    <property type="entry name" value="HELICASE_CTER"/>
    <property type="match status" value="1"/>
</dbReference>
<dbReference type="InterPro" id="IPR006935">
    <property type="entry name" value="Helicase/UvrB_N"/>
</dbReference>
<evidence type="ECO:0000259" key="11">
    <source>
        <dbReference type="PROSITE" id="PS51194"/>
    </source>
</evidence>
<organism evidence="12 13">
    <name type="scientific">Stephanodiscus triporus</name>
    <dbReference type="NCBI Taxonomy" id="2934178"/>
    <lineage>
        <taxon>Eukaryota</taxon>
        <taxon>Sar</taxon>
        <taxon>Stramenopiles</taxon>
        <taxon>Ochrophyta</taxon>
        <taxon>Bacillariophyta</taxon>
        <taxon>Coscinodiscophyceae</taxon>
        <taxon>Thalassiosirophycidae</taxon>
        <taxon>Stephanodiscales</taxon>
        <taxon>Stephanodiscaceae</taxon>
        <taxon>Stephanodiscus</taxon>
    </lineage>
</organism>
<dbReference type="InterPro" id="IPR014001">
    <property type="entry name" value="Helicase_ATP-bd"/>
</dbReference>
<dbReference type="SMART" id="SM00465">
    <property type="entry name" value="GIYc"/>
    <property type="match status" value="1"/>
</dbReference>
<dbReference type="Pfam" id="PF00271">
    <property type="entry name" value="Helicase_C"/>
    <property type="match status" value="1"/>
</dbReference>
<reference evidence="12 13" key="1">
    <citation type="submission" date="2024-10" db="EMBL/GenBank/DDBJ databases">
        <title>Updated reference genomes for cyclostephanoid diatoms.</title>
        <authorList>
            <person name="Roberts W.R."/>
            <person name="Alverson A.J."/>
        </authorList>
    </citation>
    <scope>NUCLEOTIDE SEQUENCE [LARGE SCALE GENOMIC DNA]</scope>
    <source>
        <strain evidence="12 13">AJA276-08</strain>
    </source>
</reference>
<dbReference type="InterPro" id="IPR001162">
    <property type="entry name" value="UvrC_RNase_H_dom"/>
</dbReference>
<feature type="domain" description="GIY-YIG" evidence="8">
    <location>
        <begin position="753"/>
        <end position="832"/>
    </location>
</feature>
<dbReference type="InterPro" id="IPR035901">
    <property type="entry name" value="GIY-YIG_endonuc_sf"/>
</dbReference>
<dbReference type="Pfam" id="PF08459">
    <property type="entry name" value="UvrC_RNaseH_dom"/>
    <property type="match status" value="1"/>
</dbReference>
<dbReference type="PROSITE" id="PS50165">
    <property type="entry name" value="UVRC"/>
    <property type="match status" value="1"/>
</dbReference>
<dbReference type="PROSITE" id="PS50164">
    <property type="entry name" value="GIY_YIG"/>
    <property type="match status" value="1"/>
</dbReference>
<evidence type="ECO:0000256" key="4">
    <source>
        <dbReference type="ARBA" id="ARBA00022881"/>
    </source>
</evidence>
<dbReference type="Gene3D" id="3.40.1440.10">
    <property type="entry name" value="GIY-YIG endonuclease"/>
    <property type="match status" value="1"/>
</dbReference>
<dbReference type="GO" id="GO:0004518">
    <property type="term" value="F:nuclease activity"/>
    <property type="evidence" value="ECO:0007669"/>
    <property type="project" value="UniProtKB-KW"/>
</dbReference>
<dbReference type="FunFam" id="3.40.1440.10:FF:000001">
    <property type="entry name" value="UvrABC system protein C"/>
    <property type="match status" value="1"/>
</dbReference>
<dbReference type="InterPro" id="IPR001650">
    <property type="entry name" value="Helicase_C-like"/>
</dbReference>
<keyword evidence="2" id="KW-0227">DNA damage</keyword>
<dbReference type="Gene3D" id="3.30.420.340">
    <property type="entry name" value="UvrC, RNAse H endonuclease domain"/>
    <property type="match status" value="1"/>
</dbReference>
<dbReference type="Pfam" id="PF01541">
    <property type="entry name" value="GIY-YIG"/>
    <property type="match status" value="1"/>
</dbReference>
<keyword evidence="1" id="KW-0963">Cytoplasm</keyword>
<sequence length="1315" mass="147364">MAMGSALLWWQCRLRHGTIAAAAWSGCPRAAGTTTRRRRWTTSTPRSSSRRPPASSSSSSSSSPSHRDRRVFLSSSTAASVDDEFGNEFRVTSPFEPAGDQPAAIERLVEQISRGDRFSVLRGITGTGKTNVMAHVVARIGRPTLVLCHNKTLAAQLARELSALLAGNHVRLFVSYYDRYVPESYNEVADRYIAKKSSINDELDALRHLATRALVQHRDVVVVASVSCIYGMGMPKTYLEARLRWTAGETAFDGVEDIAAAMQATAYSPADENEDDLRRGQFQLARVSTGAALVLWPPYEAYPMRIDFATSKLGEYVVSSIFLGNARGMKPVSDTTIFPARHHLTDSPEQFEEALRRIQNELHDRATELNAESKHLEANRLLQRVSQDLKMLRETGTCSGVENYSRHMALREAGEAPDTLLDYFGANEWLLMVDESHVTLPQLKAMYGGDRSRKERLVKHGYRLPSALDNRPLKDEEFWARVYQGVFVSATPSRQELDLIENVNEPIDMIIRPTYVCDPEIYVRQTKDQLTNLFDEIRLRARRDEKTLVIALTKRDAEDLAAYLISQGVSAAYIHSGLSTHDRSNALKALQRGEIDCLVGVNLLREGLDLPQVSLVAILNADSEGFLRSETALLQTIGRAARNTRGSAILYANRVTESMKKCIDATNYRRRYQIEYNAKHDKEMKSTQGSSVLSIFDLLKDQIEAALPLEDAMAENSITKVFTHDHNIALSSSPLVLHRKEGYIDIVTDHVPSKPGVYFWKDADGNILYIGKAKRLRSRVKSYLSPTANHSTRIQVMIKKASSIEFVLTPSDRDALLLENKLIKYHQPLYNTLLKDDESYPYICATIGDDFPQLTIAPTRQVGSKYRYFGPYPKYTELHEIMQGIEKKYDLRSMCFQARYGDLSKADYLHLFEKVISEVFDRKGRIVKNSLLAQRSKYESSNLFESRHNKSRDVAVVGQCDSTYVVYVLQLREGLIAGQFSYGFELKAGSDMDFGYVIQNVLEKKHYPSGATRPGGFSFFPEEILCQHPVAEAKGLREAIRSACNESEPDRVKSPIAIRTPASKGIRHESDTRALQCAMENAAQVAHKRSLTTIEGVPVTSVDGTAALELADLLSLEDPPRRIECFDISHTHGEGTVASRVVFLNGLPAPELSRRFNIESIKGVDDYASLEEVLERRFHRVWANGEGGLVAQTDPWAKPDLVVIDGGKGQLTSALKGMAKANVFPPLNYIKRRRVENSTKSDGLYMETDNIDRQTFVPIVSLAKNKEDVFGVESSMPMKTRQDSAALLLLRAIRDESHRFALKSHQKRRSKANGL</sequence>
<dbReference type="InterPro" id="IPR038476">
    <property type="entry name" value="UvrC_RNase_H_dom_sf"/>
</dbReference>
<keyword evidence="3" id="KW-0228">DNA excision</keyword>
<evidence type="ECO:0000259" key="8">
    <source>
        <dbReference type="PROSITE" id="PS50164"/>
    </source>
</evidence>
<evidence type="ECO:0000256" key="7">
    <source>
        <dbReference type="SAM" id="SignalP"/>
    </source>
</evidence>
<keyword evidence="13" id="KW-1185">Reference proteome</keyword>
<evidence type="ECO:0000313" key="12">
    <source>
        <dbReference type="EMBL" id="KAL3771460.1"/>
    </source>
</evidence>
<keyword evidence="7" id="KW-0732">Signal</keyword>
<dbReference type="InterPro" id="IPR004807">
    <property type="entry name" value="UvrB"/>
</dbReference>
<comment type="caution">
    <text evidence="12">The sequence shown here is derived from an EMBL/GenBank/DDBJ whole genome shotgun (WGS) entry which is preliminary data.</text>
</comment>
<keyword evidence="5" id="KW-0234">DNA repair</keyword>
<feature type="chain" id="PRO_5044882028" description="Excinuclease ABC subunit B" evidence="7">
    <location>
        <begin position="21"/>
        <end position="1315"/>
    </location>
</feature>
<evidence type="ECO:0000256" key="2">
    <source>
        <dbReference type="ARBA" id="ARBA00022763"/>
    </source>
</evidence>
<dbReference type="EMBL" id="JALLAZ020001602">
    <property type="protein sequence ID" value="KAL3771460.1"/>
    <property type="molecule type" value="Genomic_DNA"/>
</dbReference>
<dbReference type="InterPro" id="IPR024759">
    <property type="entry name" value="UvrB_YAD/RRR_dom"/>
</dbReference>
<dbReference type="InterPro" id="IPR000305">
    <property type="entry name" value="GIY-YIG_endonuc"/>
</dbReference>
<evidence type="ECO:0000256" key="6">
    <source>
        <dbReference type="SAM" id="MobiDB-lite"/>
    </source>
</evidence>
<gene>
    <name evidence="12" type="ORF">ACHAW5_000115</name>
</gene>
<evidence type="ECO:0000259" key="10">
    <source>
        <dbReference type="PROSITE" id="PS51192"/>
    </source>
</evidence>
<dbReference type="PANTHER" id="PTHR24029:SF0">
    <property type="entry name" value="UVRABC SYSTEM PROTEIN B"/>
    <property type="match status" value="1"/>
</dbReference>
<feature type="signal peptide" evidence="7">
    <location>
        <begin position="1"/>
        <end position="20"/>
    </location>
</feature>
<feature type="compositionally biased region" description="Low complexity" evidence="6">
    <location>
        <begin position="41"/>
        <end position="64"/>
    </location>
</feature>
<dbReference type="Pfam" id="PF04851">
    <property type="entry name" value="ResIII"/>
    <property type="match status" value="1"/>
</dbReference>
<feature type="domain" description="UvrC family homology region profile" evidence="9">
    <location>
        <begin position="966"/>
        <end position="1214"/>
    </location>
</feature>
<keyword evidence="4" id="KW-0267">Excision nuclease</keyword>
<evidence type="ECO:0000256" key="3">
    <source>
        <dbReference type="ARBA" id="ARBA00022769"/>
    </source>
</evidence>
<name>A0ABD3N5X9_9STRA</name>
<evidence type="ECO:0000256" key="5">
    <source>
        <dbReference type="ARBA" id="ARBA00023204"/>
    </source>
</evidence>
<dbReference type="InterPro" id="IPR027417">
    <property type="entry name" value="P-loop_NTPase"/>
</dbReference>
<dbReference type="Proteomes" id="UP001530315">
    <property type="component" value="Unassembled WGS sequence"/>
</dbReference>
<dbReference type="CDD" id="cd10434">
    <property type="entry name" value="GIY-YIG_UvrC_Cho"/>
    <property type="match status" value="1"/>
</dbReference>
<dbReference type="SMART" id="SM00487">
    <property type="entry name" value="DEXDc"/>
    <property type="match status" value="1"/>
</dbReference>
<dbReference type="Pfam" id="PF12344">
    <property type="entry name" value="UvrB"/>
    <property type="match status" value="1"/>
</dbReference>
<dbReference type="SUPFAM" id="SSF52540">
    <property type="entry name" value="P-loop containing nucleoside triphosphate hydrolases"/>
    <property type="match status" value="2"/>
</dbReference>
<evidence type="ECO:0000259" key="9">
    <source>
        <dbReference type="PROSITE" id="PS50165"/>
    </source>
</evidence>
<evidence type="ECO:0008006" key="14">
    <source>
        <dbReference type="Google" id="ProtNLM"/>
    </source>
</evidence>
<evidence type="ECO:0000256" key="1">
    <source>
        <dbReference type="ARBA" id="ARBA00022490"/>
    </source>
</evidence>
<dbReference type="SMART" id="SM00490">
    <property type="entry name" value="HELICc"/>
    <property type="match status" value="1"/>
</dbReference>
<feature type="domain" description="Helicase C-terminal" evidence="11">
    <location>
        <begin position="529"/>
        <end position="692"/>
    </location>
</feature>
<feature type="domain" description="Helicase ATP-binding" evidence="10">
    <location>
        <begin position="110"/>
        <end position="269"/>
    </location>
</feature>
<accession>A0ABD3N5X9</accession>
<dbReference type="PANTHER" id="PTHR24029">
    <property type="entry name" value="UVRABC SYSTEM PROTEIN B"/>
    <property type="match status" value="1"/>
</dbReference>
<dbReference type="Gene3D" id="3.40.50.300">
    <property type="entry name" value="P-loop containing nucleotide triphosphate hydrolases"/>
    <property type="match status" value="3"/>
</dbReference>